<dbReference type="EMBL" id="MIJD01000045">
    <property type="protein sequence ID" value="OPE55153.1"/>
    <property type="molecule type" value="Genomic_DNA"/>
</dbReference>
<dbReference type="EMBL" id="PDCR01000026">
    <property type="protein sequence ID" value="PEG52800.1"/>
    <property type="molecule type" value="Genomic_DNA"/>
</dbReference>
<keyword evidence="2" id="KW-0812">Transmembrane</keyword>
<feature type="transmembrane region" description="Helical" evidence="2">
    <location>
        <begin position="55"/>
        <end position="75"/>
    </location>
</feature>
<protein>
    <recommendedName>
        <fullName evidence="7">UsfY protein</fullName>
    </recommendedName>
</protein>
<dbReference type="Proteomes" id="UP000191039">
    <property type="component" value="Unassembled WGS sequence"/>
</dbReference>
<gene>
    <name evidence="3" type="ORF">BV510_06645</name>
    <name evidence="4" type="ORF">CRI78_19360</name>
</gene>
<evidence type="ECO:0000313" key="4">
    <source>
        <dbReference type="EMBL" id="PEG52800.1"/>
    </source>
</evidence>
<feature type="compositionally biased region" description="Basic and acidic residues" evidence="1">
    <location>
        <begin position="1"/>
        <end position="21"/>
    </location>
</feature>
<dbReference type="STRING" id="1801.BRW64_19365"/>
<sequence>MPDNSRDPVDHARTYRQHAGETMKAGKNSPGLIAVGLGVLALVIGLFSFANSSMAAGVVGVVLAVLLIGGGLAWLSRMHRKVAEQQEEWVRSHPEATFEPPTS</sequence>
<dbReference type="Proteomes" id="UP000220340">
    <property type="component" value="Unassembled WGS sequence"/>
</dbReference>
<keyword evidence="6" id="KW-1185">Reference proteome</keyword>
<evidence type="ECO:0000313" key="3">
    <source>
        <dbReference type="EMBL" id="OPE55153.1"/>
    </source>
</evidence>
<feature type="region of interest" description="Disordered" evidence="1">
    <location>
        <begin position="1"/>
        <end position="28"/>
    </location>
</feature>
<dbReference type="OrthoDB" id="4741344at2"/>
<evidence type="ECO:0000256" key="1">
    <source>
        <dbReference type="SAM" id="MobiDB-lite"/>
    </source>
</evidence>
<feature type="transmembrane region" description="Helical" evidence="2">
    <location>
        <begin position="31"/>
        <end position="49"/>
    </location>
</feature>
<organism evidence="3 5">
    <name type="scientific">Mycolicibacterium diernhoferi</name>
    <dbReference type="NCBI Taxonomy" id="1801"/>
    <lineage>
        <taxon>Bacteria</taxon>
        <taxon>Bacillati</taxon>
        <taxon>Actinomycetota</taxon>
        <taxon>Actinomycetes</taxon>
        <taxon>Mycobacteriales</taxon>
        <taxon>Mycobacteriaceae</taxon>
        <taxon>Mycolicibacterium</taxon>
    </lineage>
</organism>
<proteinExistence type="predicted"/>
<name>A0A1Q4H9L9_9MYCO</name>
<keyword evidence="2" id="KW-0472">Membrane</keyword>
<reference evidence="4 6" key="2">
    <citation type="submission" date="2017-10" db="EMBL/GenBank/DDBJ databases">
        <title>The new phylogeny of genus Mycobacterium.</title>
        <authorList>
            <person name="Tortoli E."/>
            <person name="Trovato A."/>
            <person name="Cirillo D.M."/>
        </authorList>
    </citation>
    <scope>NUCLEOTIDE SEQUENCE [LARGE SCALE GENOMIC DNA]</scope>
    <source>
        <strain evidence="4 6">IP141170001</strain>
    </source>
</reference>
<dbReference type="RefSeq" id="WP_073858056.1">
    <property type="nucleotide sequence ID" value="NZ_BAAATC010000004.1"/>
</dbReference>
<dbReference type="AlphaFoldDB" id="A0A1Q4H9L9"/>
<keyword evidence="2" id="KW-1133">Transmembrane helix</keyword>
<evidence type="ECO:0000256" key="2">
    <source>
        <dbReference type="SAM" id="Phobius"/>
    </source>
</evidence>
<accession>A0A1Q4H9L9</accession>
<evidence type="ECO:0000313" key="6">
    <source>
        <dbReference type="Proteomes" id="UP000220340"/>
    </source>
</evidence>
<reference evidence="3 5" key="1">
    <citation type="submission" date="2016-09" db="EMBL/GenBank/DDBJ databases">
        <title>genome sequences of unsequenced Mycobacteria.</title>
        <authorList>
            <person name="Greninger A.L."/>
            <person name="Jerome K.R."/>
            <person name="Mcnair B."/>
            <person name="Wallis C."/>
            <person name="Fang F."/>
        </authorList>
    </citation>
    <scope>NUCLEOTIDE SEQUENCE [LARGE SCALE GENOMIC DNA]</scope>
    <source>
        <strain evidence="3 5">BM1</strain>
    </source>
</reference>
<evidence type="ECO:0000313" key="5">
    <source>
        <dbReference type="Proteomes" id="UP000191039"/>
    </source>
</evidence>
<comment type="caution">
    <text evidence="3">The sequence shown here is derived from an EMBL/GenBank/DDBJ whole genome shotgun (WGS) entry which is preliminary data.</text>
</comment>
<evidence type="ECO:0008006" key="7">
    <source>
        <dbReference type="Google" id="ProtNLM"/>
    </source>
</evidence>